<dbReference type="Pfam" id="PF06516">
    <property type="entry name" value="NUP"/>
    <property type="match status" value="1"/>
</dbReference>
<keyword evidence="2" id="KW-0732">Signal</keyword>
<accession>A0A1X7RMJ7</accession>
<sequence>MKLGLLSCLLVSQALATSMPAIYSGIKPKRGVSRDAAAVYHQRRASAPTATECNLTLPIAPKIVIISMFTPEANTWYHRPDFDLLAHNISLPGLSPLFPSIHCDSAGSICQVITGEGEINAAASINALWLSPSFNLTSSYFLIAGIGGVNPSLATTGSVTFARYAVQLDLQYQISLSKDAANTSIATIPQGSDFASEYPQDLYGTEVFELNNNLKSLAVSLARRAALNDTTAAQAYRAKYSSPPANAAPSVVECDSGTSNTYWSGAVLGDTFSAYTKLLTNGSGVYCNSQQEDNATLESLLRGAIARKLDFARIILMRTASDFDRAPPDETEEEHLLTAEQAGFGPSIENIWLAGRQIVQDVVGKWDEVYEQGVKAENYVGDLWGSLDGTATRDIGLLA</sequence>
<gene>
    <name evidence="3" type="ORF">ZT3D7_G3779</name>
</gene>
<protein>
    <recommendedName>
        <fullName evidence="5">Purine nucleoside permease</fullName>
    </recommendedName>
</protein>
<keyword evidence="4" id="KW-1185">Reference proteome</keyword>
<feature type="chain" id="PRO_5012688346" description="Purine nucleoside permease" evidence="2">
    <location>
        <begin position="17"/>
        <end position="399"/>
    </location>
</feature>
<dbReference type="EMBL" id="LT853694">
    <property type="protein sequence ID" value="SMQ48629.1"/>
    <property type="molecule type" value="Genomic_DNA"/>
</dbReference>
<dbReference type="PIRSF" id="PIRSF013171">
    <property type="entry name" value="Pur_nuclsid_perm"/>
    <property type="match status" value="1"/>
</dbReference>
<evidence type="ECO:0000313" key="3">
    <source>
        <dbReference type="EMBL" id="SMQ48629.1"/>
    </source>
</evidence>
<proteinExistence type="inferred from homology"/>
<evidence type="ECO:0000313" key="4">
    <source>
        <dbReference type="Proteomes" id="UP000215127"/>
    </source>
</evidence>
<dbReference type="STRING" id="1276538.A0A1X7RMJ7"/>
<organism evidence="3 4">
    <name type="scientific">Zymoseptoria tritici (strain ST99CH_3D7)</name>
    <dbReference type="NCBI Taxonomy" id="1276538"/>
    <lineage>
        <taxon>Eukaryota</taxon>
        <taxon>Fungi</taxon>
        <taxon>Dikarya</taxon>
        <taxon>Ascomycota</taxon>
        <taxon>Pezizomycotina</taxon>
        <taxon>Dothideomycetes</taxon>
        <taxon>Dothideomycetidae</taxon>
        <taxon>Mycosphaerellales</taxon>
        <taxon>Mycosphaerellaceae</taxon>
        <taxon>Zymoseptoria</taxon>
    </lineage>
</organism>
<dbReference type="GO" id="GO:0055085">
    <property type="term" value="P:transmembrane transport"/>
    <property type="evidence" value="ECO:0007669"/>
    <property type="project" value="InterPro"/>
</dbReference>
<dbReference type="AlphaFoldDB" id="A0A1X7RMJ7"/>
<dbReference type="GO" id="GO:0005783">
    <property type="term" value="C:endoplasmic reticulum"/>
    <property type="evidence" value="ECO:0007669"/>
    <property type="project" value="TreeGrafter"/>
</dbReference>
<evidence type="ECO:0000256" key="2">
    <source>
        <dbReference type="SAM" id="SignalP"/>
    </source>
</evidence>
<feature type="signal peptide" evidence="2">
    <location>
        <begin position="1"/>
        <end position="16"/>
    </location>
</feature>
<dbReference type="PANTHER" id="PTHR38643:SF1">
    <property type="entry name" value="PURINE NUCLEOSIDE PERMEASE C285.05-RELATED"/>
    <property type="match status" value="1"/>
</dbReference>
<dbReference type="Proteomes" id="UP000215127">
    <property type="component" value="Chromosome 3"/>
</dbReference>
<evidence type="ECO:0000256" key="1">
    <source>
        <dbReference type="PIRNR" id="PIRNR013171"/>
    </source>
</evidence>
<comment type="similarity">
    <text evidence="1">Belongs to the NUP family.</text>
</comment>
<evidence type="ECO:0008006" key="5">
    <source>
        <dbReference type="Google" id="ProtNLM"/>
    </source>
</evidence>
<name>A0A1X7RMJ7_ZYMT9</name>
<dbReference type="PANTHER" id="PTHR38643">
    <property type="entry name" value="PURINE NUCLEOSIDE PERMEASE C285.05-RELATED"/>
    <property type="match status" value="1"/>
</dbReference>
<comment type="function">
    <text evidence="1">Nucleoside permease that transports adenosine and guanosine.</text>
</comment>
<keyword evidence="1" id="KW-0813">Transport</keyword>
<reference evidence="3 4" key="1">
    <citation type="submission" date="2016-06" db="EMBL/GenBank/DDBJ databases">
        <authorList>
            <person name="Kjaerup R.B."/>
            <person name="Dalgaard T.S."/>
            <person name="Juul-Madsen H.R."/>
        </authorList>
    </citation>
    <scope>NUCLEOTIDE SEQUENCE [LARGE SCALE GENOMIC DNA]</scope>
</reference>
<dbReference type="InterPro" id="IPR009486">
    <property type="entry name" value="Pur_nuclsid_perm"/>
</dbReference>